<proteinExistence type="predicted"/>
<dbReference type="Gene3D" id="3.40.190.10">
    <property type="entry name" value="Periplasmic binding protein-like II"/>
    <property type="match status" value="2"/>
</dbReference>
<evidence type="ECO:0000256" key="1">
    <source>
        <dbReference type="SAM" id="MobiDB-lite"/>
    </source>
</evidence>
<reference evidence="3 4" key="1">
    <citation type="journal article" date="2015" name="J. Biotechnol.">
        <title>Complete genome sequence of Paenibacillus beijingensis 7188(T) (=DSM 24997(T)), a novel rhizobacterium from jujube garden soil.</title>
        <authorList>
            <person name="Kwak Y."/>
            <person name="Shin J.H."/>
        </authorList>
    </citation>
    <scope>NUCLEOTIDE SEQUENCE [LARGE SCALE GENOMIC DNA]</scope>
    <source>
        <strain evidence="3 4">DSM 24997</strain>
    </source>
</reference>
<dbReference type="CDD" id="cd13585">
    <property type="entry name" value="PBP2_TMBP_like"/>
    <property type="match status" value="1"/>
</dbReference>
<accession>A0A0D5NQU1</accession>
<dbReference type="PANTHER" id="PTHR43649">
    <property type="entry name" value="ARABINOSE-BINDING PROTEIN-RELATED"/>
    <property type="match status" value="1"/>
</dbReference>
<protein>
    <recommendedName>
        <fullName evidence="5">ABC transporter substrate-binding protein</fullName>
    </recommendedName>
</protein>
<dbReference type="Proteomes" id="UP000032633">
    <property type="component" value="Chromosome"/>
</dbReference>
<feature type="region of interest" description="Disordered" evidence="1">
    <location>
        <begin position="26"/>
        <end position="52"/>
    </location>
</feature>
<gene>
    <name evidence="3" type="ORF">VN24_11465</name>
</gene>
<dbReference type="PATRIC" id="fig|1126833.4.peg.2512"/>
<evidence type="ECO:0000313" key="3">
    <source>
        <dbReference type="EMBL" id="AJY77664.1"/>
    </source>
</evidence>
<feature type="chain" id="PRO_5038617483" description="ABC transporter substrate-binding protein" evidence="2">
    <location>
        <begin position="21"/>
        <end position="453"/>
    </location>
</feature>
<keyword evidence="2" id="KW-0732">Signal</keyword>
<reference evidence="4" key="2">
    <citation type="submission" date="2015-03" db="EMBL/GenBank/DDBJ databases">
        <title>Genome sequence of Paenibacillus beijingensis strain DSM 24997T.</title>
        <authorList>
            <person name="Kwak Y."/>
            <person name="Shin J.-H."/>
        </authorList>
    </citation>
    <scope>NUCLEOTIDE SEQUENCE [LARGE SCALE GENOMIC DNA]</scope>
    <source>
        <strain evidence="4">DSM 24997</strain>
    </source>
</reference>
<evidence type="ECO:0008006" key="5">
    <source>
        <dbReference type="Google" id="ProtNLM"/>
    </source>
</evidence>
<evidence type="ECO:0000313" key="4">
    <source>
        <dbReference type="Proteomes" id="UP000032633"/>
    </source>
</evidence>
<dbReference type="InterPro" id="IPR050490">
    <property type="entry name" value="Bact_solute-bd_prot1"/>
</dbReference>
<dbReference type="KEGG" id="pbj:VN24_11465"/>
<dbReference type="STRING" id="1126833.VN24_11465"/>
<keyword evidence="4" id="KW-1185">Reference proteome</keyword>
<dbReference type="PANTHER" id="PTHR43649:SF12">
    <property type="entry name" value="DIACETYLCHITOBIOSE BINDING PROTEIN DASA"/>
    <property type="match status" value="1"/>
</dbReference>
<evidence type="ECO:0000256" key="2">
    <source>
        <dbReference type="SAM" id="SignalP"/>
    </source>
</evidence>
<name>A0A0D5NQU1_9BACL</name>
<dbReference type="SUPFAM" id="SSF53850">
    <property type="entry name" value="Periplasmic binding protein-like II"/>
    <property type="match status" value="1"/>
</dbReference>
<organism evidence="3 4">
    <name type="scientific">Paenibacillus beijingensis</name>
    <dbReference type="NCBI Taxonomy" id="1126833"/>
    <lineage>
        <taxon>Bacteria</taxon>
        <taxon>Bacillati</taxon>
        <taxon>Bacillota</taxon>
        <taxon>Bacilli</taxon>
        <taxon>Bacillales</taxon>
        <taxon>Paenibacillaceae</taxon>
        <taxon>Paenibacillus</taxon>
    </lineage>
</organism>
<dbReference type="HOGENOM" id="CLU_031285_9_2_9"/>
<dbReference type="InterPro" id="IPR006059">
    <property type="entry name" value="SBP"/>
</dbReference>
<dbReference type="PROSITE" id="PS51257">
    <property type="entry name" value="PROKAR_LIPOPROTEIN"/>
    <property type="match status" value="1"/>
</dbReference>
<dbReference type="Pfam" id="PF01547">
    <property type="entry name" value="SBP_bac_1"/>
    <property type="match status" value="1"/>
</dbReference>
<sequence>MKKSSAKAILSATVLLPLAAAGCGQNAPSEANRASSPGASQTAVSSSGVTLSRSNEGETITFLTSGTPWMTPLIEKIPEFEKLTGITVDVQQMVDTQLSNKVSVSASTGGHDLDLIYYRPLQEALLFIKNNWLEDLSGYIQQDPDFHYEDFFQAGRDITSKDGKVYGIPTMSERTMFFYNTEMFKDAGLSGTPKTYEELEEYAKKLHDPDNNRYAFAVRGEGNSAVTQFAAFLRGFGGDFIKDGKAAINTPEAIKAFEFYGKLVREYSAPGAISNIWSDSLALFTQGRAAMYIDGDVHYAETEDPESSVVAGKVGFGPFPAGPAGSTPSSIIPWAIGISSGSKHKEASWEFIRWATSKGVDLELELQGNSSARDSTWKNPKAEAVFPSGMVEVIKASGASGNPIDRPYLISGGEARSIVAQVLTAAIAGKKELQPIADDANARLQTLVDKEKQ</sequence>
<dbReference type="AlphaFoldDB" id="A0A0D5NQU1"/>
<feature type="signal peptide" evidence="2">
    <location>
        <begin position="1"/>
        <end position="20"/>
    </location>
</feature>
<dbReference type="EMBL" id="CP011058">
    <property type="protein sequence ID" value="AJY77664.1"/>
    <property type="molecule type" value="Genomic_DNA"/>
</dbReference>